<reference evidence="2 3" key="1">
    <citation type="submission" date="2018-08" db="EMBL/GenBank/DDBJ databases">
        <title>A genome reference for cultivated species of the human gut microbiota.</title>
        <authorList>
            <person name="Zou Y."/>
            <person name="Xue W."/>
            <person name="Luo G."/>
        </authorList>
    </citation>
    <scope>NUCLEOTIDE SEQUENCE [LARGE SCALE GENOMIC DNA]</scope>
    <source>
        <strain evidence="2 3">AF35-6BH</strain>
    </source>
</reference>
<keyword evidence="1" id="KW-0812">Transmembrane</keyword>
<sequence>MSFISTKKLLFLALIIGNLSTLIWISPLQENLSLLANGTPTQLFLIVWGTSAAMFFYCYTHQLMKQFHYPYRFLRYCLLLSCLSMALSVFLPYDAADFPILSKWHVRLAMLGVASYLLLFFHLLTDIMKKDYTFYIKSMSYYTTLVILEALFFLLYGSVTALLEVSFITIMATLLYAMSENFFMSS</sequence>
<evidence type="ECO:0008006" key="4">
    <source>
        <dbReference type="Google" id="ProtNLM"/>
    </source>
</evidence>
<feature type="transmembrane region" description="Helical" evidence="1">
    <location>
        <begin position="105"/>
        <end position="127"/>
    </location>
</feature>
<evidence type="ECO:0000256" key="1">
    <source>
        <dbReference type="SAM" id="Phobius"/>
    </source>
</evidence>
<dbReference type="EMBL" id="QRPK01000004">
    <property type="protein sequence ID" value="RHM15024.1"/>
    <property type="molecule type" value="Genomic_DNA"/>
</dbReference>
<organism evidence="2 3">
    <name type="scientific">Amedibacillus dolichus</name>
    <dbReference type="NCBI Taxonomy" id="31971"/>
    <lineage>
        <taxon>Bacteria</taxon>
        <taxon>Bacillati</taxon>
        <taxon>Bacillota</taxon>
        <taxon>Erysipelotrichia</taxon>
        <taxon>Erysipelotrichales</taxon>
        <taxon>Erysipelotrichaceae</taxon>
        <taxon>Amedibacillus</taxon>
    </lineage>
</organism>
<keyword evidence="3" id="KW-1185">Reference proteome</keyword>
<accession>A0A415PQN7</accession>
<feature type="transmembrane region" description="Helical" evidence="1">
    <location>
        <begin position="9"/>
        <end position="29"/>
    </location>
</feature>
<feature type="transmembrane region" description="Helical" evidence="1">
    <location>
        <begin position="41"/>
        <end position="61"/>
    </location>
</feature>
<keyword evidence="1" id="KW-0472">Membrane</keyword>
<gene>
    <name evidence="2" type="ORF">DWZ83_01525</name>
</gene>
<evidence type="ECO:0000313" key="2">
    <source>
        <dbReference type="EMBL" id="RHM15024.1"/>
    </source>
</evidence>
<dbReference type="AlphaFoldDB" id="A0A415PQN7"/>
<name>A0A415PQN7_9FIRM</name>
<evidence type="ECO:0000313" key="3">
    <source>
        <dbReference type="Proteomes" id="UP000284868"/>
    </source>
</evidence>
<feature type="transmembrane region" description="Helical" evidence="1">
    <location>
        <begin position="139"/>
        <end position="159"/>
    </location>
</feature>
<dbReference type="Proteomes" id="UP000284868">
    <property type="component" value="Unassembled WGS sequence"/>
</dbReference>
<protein>
    <recommendedName>
        <fullName evidence="4">DUF998 domain-containing protein</fullName>
    </recommendedName>
</protein>
<keyword evidence="1" id="KW-1133">Transmembrane helix</keyword>
<comment type="caution">
    <text evidence="2">The sequence shown here is derived from an EMBL/GenBank/DDBJ whole genome shotgun (WGS) entry which is preliminary data.</text>
</comment>
<proteinExistence type="predicted"/>
<feature type="transmembrane region" description="Helical" evidence="1">
    <location>
        <begin position="73"/>
        <end position="93"/>
    </location>
</feature>